<comment type="caution">
    <text evidence="2">The sequence shown here is derived from an EMBL/GenBank/DDBJ whole genome shotgun (WGS) entry which is preliminary data.</text>
</comment>
<proteinExistence type="predicted"/>
<protein>
    <submittedName>
        <fullName evidence="2">Uncharacterized protein</fullName>
    </submittedName>
</protein>
<feature type="compositionally biased region" description="Low complexity" evidence="1">
    <location>
        <begin position="80"/>
        <end position="113"/>
    </location>
</feature>
<name>A0A0V0QLP4_PSEPJ</name>
<feature type="region of interest" description="Disordered" evidence="1">
    <location>
        <begin position="74"/>
        <end position="113"/>
    </location>
</feature>
<dbReference type="AlphaFoldDB" id="A0A0V0QLP4"/>
<dbReference type="InParanoid" id="A0A0V0QLP4"/>
<evidence type="ECO:0000313" key="2">
    <source>
        <dbReference type="EMBL" id="KRX03098.1"/>
    </source>
</evidence>
<gene>
    <name evidence="2" type="ORF">PPERSA_10179</name>
</gene>
<feature type="region of interest" description="Disordered" evidence="1">
    <location>
        <begin position="1"/>
        <end position="46"/>
    </location>
</feature>
<keyword evidence="3" id="KW-1185">Reference proteome</keyword>
<evidence type="ECO:0000313" key="3">
    <source>
        <dbReference type="Proteomes" id="UP000054937"/>
    </source>
</evidence>
<sequence length="207" mass="23825">MSQKSKKPQKNTKYWPKIYDNYTSSEDERKSIKNANKKRKQSHNISSIKSGNLSFFNQEHNQQLFDQGQTFNTKSQYFRGNNNSNNNNSGLSQFNQNNYNNYNYNSNSNYESDYSSSQQQVYQNVLNEDFNQDPEFFLKDMQIQCNGEIVYSNGEYSDLKCTIYNQSSSSFDSGQDSSQSVKVNKNFAGAVFQTVPSVMEIGAPSFL</sequence>
<organism evidence="2 3">
    <name type="scientific">Pseudocohnilembus persalinus</name>
    <name type="common">Ciliate</name>
    <dbReference type="NCBI Taxonomy" id="266149"/>
    <lineage>
        <taxon>Eukaryota</taxon>
        <taxon>Sar</taxon>
        <taxon>Alveolata</taxon>
        <taxon>Ciliophora</taxon>
        <taxon>Intramacronucleata</taxon>
        <taxon>Oligohymenophorea</taxon>
        <taxon>Scuticociliatia</taxon>
        <taxon>Philasterida</taxon>
        <taxon>Pseudocohnilembidae</taxon>
        <taxon>Pseudocohnilembus</taxon>
    </lineage>
</organism>
<dbReference type="EMBL" id="LDAU01000144">
    <property type="protein sequence ID" value="KRX03098.1"/>
    <property type="molecule type" value="Genomic_DNA"/>
</dbReference>
<evidence type="ECO:0000256" key="1">
    <source>
        <dbReference type="SAM" id="MobiDB-lite"/>
    </source>
</evidence>
<reference evidence="2 3" key="1">
    <citation type="journal article" date="2015" name="Sci. Rep.">
        <title>Genome of the facultative scuticociliatosis pathogen Pseudocohnilembus persalinus provides insight into its virulence through horizontal gene transfer.</title>
        <authorList>
            <person name="Xiong J."/>
            <person name="Wang G."/>
            <person name="Cheng J."/>
            <person name="Tian M."/>
            <person name="Pan X."/>
            <person name="Warren A."/>
            <person name="Jiang C."/>
            <person name="Yuan D."/>
            <person name="Miao W."/>
        </authorList>
    </citation>
    <scope>NUCLEOTIDE SEQUENCE [LARGE SCALE GENOMIC DNA]</scope>
    <source>
        <strain evidence="2">36N120E</strain>
    </source>
</reference>
<accession>A0A0V0QLP4</accession>
<dbReference type="Proteomes" id="UP000054937">
    <property type="component" value="Unassembled WGS sequence"/>
</dbReference>
<feature type="compositionally biased region" description="Basic residues" evidence="1">
    <location>
        <begin position="1"/>
        <end position="10"/>
    </location>
</feature>